<name>A0A1I4BY10_9HYPH</name>
<dbReference type="OrthoDB" id="112232at2"/>
<dbReference type="Pfam" id="PF00656">
    <property type="entry name" value="Peptidase_C14"/>
    <property type="match status" value="1"/>
</dbReference>
<dbReference type="NCBIfam" id="NF047832">
    <property type="entry name" value="caspase_w_EACC1"/>
    <property type="match status" value="1"/>
</dbReference>
<organism evidence="2 3">
    <name type="scientific">Neomesorhizobium albiziae</name>
    <dbReference type="NCBI Taxonomy" id="335020"/>
    <lineage>
        <taxon>Bacteria</taxon>
        <taxon>Pseudomonadati</taxon>
        <taxon>Pseudomonadota</taxon>
        <taxon>Alphaproteobacteria</taxon>
        <taxon>Hyphomicrobiales</taxon>
        <taxon>Phyllobacteriaceae</taxon>
        <taxon>Neomesorhizobium</taxon>
    </lineage>
</organism>
<proteinExistence type="predicted"/>
<dbReference type="Proteomes" id="UP000323300">
    <property type="component" value="Unassembled WGS sequence"/>
</dbReference>
<dbReference type="InterPro" id="IPR011600">
    <property type="entry name" value="Pept_C14_caspase"/>
</dbReference>
<dbReference type="GO" id="GO:0006508">
    <property type="term" value="P:proteolysis"/>
    <property type="evidence" value="ECO:0007669"/>
    <property type="project" value="InterPro"/>
</dbReference>
<dbReference type="GO" id="GO:0004197">
    <property type="term" value="F:cysteine-type endopeptidase activity"/>
    <property type="evidence" value="ECO:0007669"/>
    <property type="project" value="InterPro"/>
</dbReference>
<feature type="domain" description="Peptidase C14 caspase" evidence="1">
    <location>
        <begin position="4"/>
        <end position="221"/>
    </location>
</feature>
<evidence type="ECO:0000313" key="3">
    <source>
        <dbReference type="Proteomes" id="UP000323300"/>
    </source>
</evidence>
<sequence>MSEKYAFLFGNSTYQDARLNGLNAPIKDVQALSKALSDPEVAGFNDVEWAINGSAGIVQVNLAKFLKQRSRDDVVLVYFTGHGLLDAENQLYLALSETNPEYPDVSSISAEWLRGKLNFCASERQILILDCCHSGAYIDGAKGADEKVAISTDTFDRQGYGRYVLAASSKTQSAFETAGSSTYTEALIKGLRDGAAAPGKPEITVADLQDYLVRKLATAVAPMRPEGSAIKKIGDLVIAKNRKFTPPIDQQLKDKLFDSDEDRRISAVDQLEDQAGSEPHRQQILELLRTRISEQNPQRENSVRVDKAIRKTIQRIEQAQTALDYVPRAKQGADVDPKQIGKSWFASFPLYGKYAAGIAGALAAIAGTLVVTMRLMDTNFTGTPTRAPVAGATTEFERSLTSEQVKAIQQFLCVASDDGIFSAETRANLREFAALNRDQPVSSDLSAERGYRLLDRAITAGPCNRSLHQNIYERLTISGPEELEYVQRLLGRIVPPPDDIQAAARDGSWRRQVREAYFSLKIDPVLPADQLTYELMEAVRASPPAFSSDQTPDDLSTSNPLEGLSSSLALQSVRPGDPPWLKKALEELHNSTSANAAEIQKYVYTVKLSIGSEDDWAVAFVAWCLENSGDSRASEFVWRTAPDMKPESFSMLGRGYSKSEPWPRGAVVVFQSSLKTISVGFYLGTENDLVYVLSGDLQNRVGIGSYPPVRILAVRSL</sequence>
<reference evidence="2 3" key="1">
    <citation type="submission" date="2016-10" db="EMBL/GenBank/DDBJ databases">
        <authorList>
            <person name="Varghese N."/>
            <person name="Submissions S."/>
        </authorList>
    </citation>
    <scope>NUCLEOTIDE SEQUENCE [LARGE SCALE GENOMIC DNA]</scope>
    <source>
        <strain evidence="2 3">DSM 21822</strain>
    </source>
</reference>
<gene>
    <name evidence="2" type="ORF">SAMN04488498_111136</name>
</gene>
<dbReference type="InterPro" id="IPR052039">
    <property type="entry name" value="Caspase-related_regulators"/>
</dbReference>
<dbReference type="Gene3D" id="3.40.50.1460">
    <property type="match status" value="1"/>
</dbReference>
<keyword evidence="3" id="KW-1185">Reference proteome</keyword>
<dbReference type="RefSeq" id="WP_149761614.1">
    <property type="nucleotide sequence ID" value="NZ_BSPE01000004.1"/>
</dbReference>
<dbReference type="InterPro" id="IPR029030">
    <property type="entry name" value="Caspase-like_dom_sf"/>
</dbReference>
<accession>A0A1I4BY10</accession>
<dbReference type="AlphaFoldDB" id="A0A1I4BY10"/>
<evidence type="ECO:0000259" key="1">
    <source>
        <dbReference type="Pfam" id="PF00656"/>
    </source>
</evidence>
<dbReference type="PANTHER" id="PTHR22576">
    <property type="entry name" value="MUCOSA ASSOCIATED LYMPHOID TISSUE LYMPHOMA TRANSLOCATION PROTEIN 1/PARACASPASE"/>
    <property type="match status" value="1"/>
</dbReference>
<dbReference type="EMBL" id="FOSL01000011">
    <property type="protein sequence ID" value="SFK73708.1"/>
    <property type="molecule type" value="Genomic_DNA"/>
</dbReference>
<protein>
    <submittedName>
        <fullName evidence="2">Uncharacterized protein, contains caspase domain</fullName>
    </submittedName>
</protein>
<dbReference type="PANTHER" id="PTHR22576:SF37">
    <property type="entry name" value="MUCOSA-ASSOCIATED LYMPHOID TISSUE LYMPHOMA TRANSLOCATION PROTEIN 1"/>
    <property type="match status" value="1"/>
</dbReference>
<dbReference type="SUPFAM" id="SSF52129">
    <property type="entry name" value="Caspase-like"/>
    <property type="match status" value="1"/>
</dbReference>
<evidence type="ECO:0000313" key="2">
    <source>
        <dbReference type="EMBL" id="SFK73708.1"/>
    </source>
</evidence>